<comment type="caution">
    <text evidence="2">The sequence shown here is derived from an EMBL/GenBank/DDBJ whole genome shotgun (WGS) entry which is preliminary data.</text>
</comment>
<proteinExistence type="predicted"/>
<evidence type="ECO:0000313" key="2">
    <source>
        <dbReference type="EMBL" id="KAL0342943.1"/>
    </source>
</evidence>
<dbReference type="AlphaFoldDB" id="A0AAW2NI12"/>
<gene>
    <name evidence="2" type="ORF">Sangu_1181700</name>
</gene>
<evidence type="ECO:0000256" key="1">
    <source>
        <dbReference type="SAM" id="MobiDB-lite"/>
    </source>
</evidence>
<accession>A0AAW2NI12</accession>
<sequence>MSSASKSVQFVGESVGEGKEAFEATLRRSGLNPLIQESNPRWSLHQAARRLLDESSKEDEWEEGSSQGEGDPKPGGNKVPLGTIGSLLLGSDWVPRPLG</sequence>
<feature type="region of interest" description="Disordered" evidence="1">
    <location>
        <begin position="48"/>
        <end position="85"/>
    </location>
</feature>
<reference evidence="2" key="1">
    <citation type="submission" date="2020-06" db="EMBL/GenBank/DDBJ databases">
        <authorList>
            <person name="Li T."/>
            <person name="Hu X."/>
            <person name="Zhang T."/>
            <person name="Song X."/>
            <person name="Zhang H."/>
            <person name="Dai N."/>
            <person name="Sheng W."/>
            <person name="Hou X."/>
            <person name="Wei L."/>
        </authorList>
    </citation>
    <scope>NUCLEOTIDE SEQUENCE</scope>
    <source>
        <strain evidence="2">G01</strain>
        <tissue evidence="2">Leaf</tissue>
    </source>
</reference>
<name>A0AAW2NI12_9LAMI</name>
<organism evidence="2">
    <name type="scientific">Sesamum angustifolium</name>
    <dbReference type="NCBI Taxonomy" id="2727405"/>
    <lineage>
        <taxon>Eukaryota</taxon>
        <taxon>Viridiplantae</taxon>
        <taxon>Streptophyta</taxon>
        <taxon>Embryophyta</taxon>
        <taxon>Tracheophyta</taxon>
        <taxon>Spermatophyta</taxon>
        <taxon>Magnoliopsida</taxon>
        <taxon>eudicotyledons</taxon>
        <taxon>Gunneridae</taxon>
        <taxon>Pentapetalae</taxon>
        <taxon>asterids</taxon>
        <taxon>lamiids</taxon>
        <taxon>Lamiales</taxon>
        <taxon>Pedaliaceae</taxon>
        <taxon>Sesamum</taxon>
    </lineage>
</organism>
<reference evidence="2" key="2">
    <citation type="journal article" date="2024" name="Plant">
        <title>Genomic evolution and insights into agronomic trait innovations of Sesamum species.</title>
        <authorList>
            <person name="Miao H."/>
            <person name="Wang L."/>
            <person name="Qu L."/>
            <person name="Liu H."/>
            <person name="Sun Y."/>
            <person name="Le M."/>
            <person name="Wang Q."/>
            <person name="Wei S."/>
            <person name="Zheng Y."/>
            <person name="Lin W."/>
            <person name="Duan Y."/>
            <person name="Cao H."/>
            <person name="Xiong S."/>
            <person name="Wang X."/>
            <person name="Wei L."/>
            <person name="Li C."/>
            <person name="Ma Q."/>
            <person name="Ju M."/>
            <person name="Zhao R."/>
            <person name="Li G."/>
            <person name="Mu C."/>
            <person name="Tian Q."/>
            <person name="Mei H."/>
            <person name="Zhang T."/>
            <person name="Gao T."/>
            <person name="Zhang H."/>
        </authorList>
    </citation>
    <scope>NUCLEOTIDE SEQUENCE</scope>
    <source>
        <strain evidence="2">G01</strain>
    </source>
</reference>
<dbReference type="EMBL" id="JACGWK010000007">
    <property type="protein sequence ID" value="KAL0342943.1"/>
    <property type="molecule type" value="Genomic_DNA"/>
</dbReference>
<protein>
    <submittedName>
        <fullName evidence="2">Uncharacterized protein</fullName>
    </submittedName>
</protein>